<dbReference type="SFLD" id="SFLDG01082">
    <property type="entry name" value="B12-binding_domain_containing"/>
    <property type="match status" value="1"/>
</dbReference>
<feature type="domain" description="Radical SAM core" evidence="6">
    <location>
        <begin position="188"/>
        <end position="415"/>
    </location>
</feature>
<dbReference type="PANTHER" id="PTHR43409:SF7">
    <property type="entry name" value="BLL1977 PROTEIN"/>
    <property type="match status" value="1"/>
</dbReference>
<dbReference type="GO" id="GO:0051536">
    <property type="term" value="F:iron-sulfur cluster binding"/>
    <property type="evidence" value="ECO:0007669"/>
    <property type="project" value="UniProtKB-KW"/>
</dbReference>
<keyword evidence="4" id="KW-0408">Iron</keyword>
<dbReference type="SUPFAM" id="SSF102114">
    <property type="entry name" value="Radical SAM enzymes"/>
    <property type="match status" value="1"/>
</dbReference>
<dbReference type="Proteomes" id="UP000263377">
    <property type="component" value="Unassembled WGS sequence"/>
</dbReference>
<evidence type="ECO:0000313" key="7">
    <source>
        <dbReference type="EMBL" id="RGD62188.1"/>
    </source>
</evidence>
<evidence type="ECO:0000256" key="2">
    <source>
        <dbReference type="ARBA" id="ARBA00022691"/>
    </source>
</evidence>
<evidence type="ECO:0000256" key="5">
    <source>
        <dbReference type="ARBA" id="ARBA00023014"/>
    </source>
</evidence>
<dbReference type="RefSeq" id="WP_074004065.1">
    <property type="nucleotide sequence ID" value="NZ_QVIG01000001.1"/>
</dbReference>
<dbReference type="InterPro" id="IPR058240">
    <property type="entry name" value="rSAM_sf"/>
</dbReference>
<dbReference type="AlphaFoldDB" id="A0A373A211"/>
<organism evidence="7 8">
    <name type="scientific">Kitasatospora xanthocidica</name>
    <dbReference type="NCBI Taxonomy" id="83382"/>
    <lineage>
        <taxon>Bacteria</taxon>
        <taxon>Bacillati</taxon>
        <taxon>Actinomycetota</taxon>
        <taxon>Actinomycetes</taxon>
        <taxon>Kitasatosporales</taxon>
        <taxon>Streptomycetaceae</taxon>
        <taxon>Kitasatospora</taxon>
    </lineage>
</organism>
<dbReference type="EMBL" id="QVIG01000001">
    <property type="protein sequence ID" value="RGD62188.1"/>
    <property type="molecule type" value="Genomic_DNA"/>
</dbReference>
<dbReference type="Gene3D" id="3.80.30.20">
    <property type="entry name" value="tm_1862 like domain"/>
    <property type="match status" value="1"/>
</dbReference>
<keyword evidence="3" id="KW-0479">Metal-binding</keyword>
<dbReference type="PANTHER" id="PTHR43409">
    <property type="entry name" value="ANAEROBIC MAGNESIUM-PROTOPORPHYRIN IX MONOMETHYL ESTER CYCLASE-RELATED"/>
    <property type="match status" value="1"/>
</dbReference>
<evidence type="ECO:0000313" key="8">
    <source>
        <dbReference type="Proteomes" id="UP000263377"/>
    </source>
</evidence>
<comment type="cofactor">
    <cofactor evidence="1">
        <name>[4Fe-4S] cluster</name>
        <dbReference type="ChEBI" id="CHEBI:49883"/>
    </cofactor>
</comment>
<dbReference type="SMART" id="SM00729">
    <property type="entry name" value="Elp3"/>
    <property type="match status" value="1"/>
</dbReference>
<keyword evidence="5" id="KW-0411">Iron-sulfur</keyword>
<comment type="caution">
    <text evidence="7">The sequence shown here is derived from an EMBL/GenBank/DDBJ whole genome shotgun (WGS) entry which is preliminary data.</text>
</comment>
<keyword evidence="8" id="KW-1185">Reference proteome</keyword>
<name>A0A373A211_9ACTN</name>
<dbReference type="InterPro" id="IPR006638">
    <property type="entry name" value="Elp3/MiaA/NifB-like_rSAM"/>
</dbReference>
<dbReference type="InterPro" id="IPR007197">
    <property type="entry name" value="rSAM"/>
</dbReference>
<dbReference type="Pfam" id="PF04055">
    <property type="entry name" value="Radical_SAM"/>
    <property type="match status" value="1"/>
</dbReference>
<accession>A0A373A211</accession>
<proteinExistence type="predicted"/>
<evidence type="ECO:0000259" key="6">
    <source>
        <dbReference type="PROSITE" id="PS51918"/>
    </source>
</evidence>
<evidence type="ECO:0000256" key="3">
    <source>
        <dbReference type="ARBA" id="ARBA00022723"/>
    </source>
</evidence>
<protein>
    <submittedName>
        <fullName evidence="7">Radical SAM protein</fullName>
    </submittedName>
</protein>
<gene>
    <name evidence="7" type="ORF">DR950_34530</name>
</gene>
<keyword evidence="2" id="KW-0949">S-adenosyl-L-methionine</keyword>
<reference evidence="7 8" key="1">
    <citation type="submission" date="2018-08" db="EMBL/GenBank/DDBJ databases">
        <title>Diversity &amp; Physiological Properties of Lignin-Decomposing Actinobacteria from Soil.</title>
        <authorList>
            <person name="Roh S.G."/>
            <person name="Kim S.B."/>
        </authorList>
    </citation>
    <scope>NUCLEOTIDE SEQUENCE [LARGE SCALE GENOMIC DNA]</scope>
    <source>
        <strain evidence="7 8">MMS17-GH009</strain>
    </source>
</reference>
<dbReference type="GO" id="GO:0046872">
    <property type="term" value="F:metal ion binding"/>
    <property type="evidence" value="ECO:0007669"/>
    <property type="project" value="UniProtKB-KW"/>
</dbReference>
<dbReference type="InterPro" id="IPR023404">
    <property type="entry name" value="rSAM_horseshoe"/>
</dbReference>
<dbReference type="PROSITE" id="PS51918">
    <property type="entry name" value="RADICAL_SAM"/>
    <property type="match status" value="1"/>
</dbReference>
<sequence>MTKSCIVQLPFPSSHDPDPNLARYYDDYDRRFRAMLPEYFIPTDGLWEMPLWVAHLTALLNTAGLDSVFRDLSRTPAEPEHCAEPLLEATAPGDLVLMSPLAQNLRLALEVAKRLEHAGRRVVLGGNMAPLAPDGAVHAVHRGQLDATFVRRLVELASGSGGSLEKPLLPGLVSDRITWAPDYRHLGGYQGRVPLLRLNASHGCLYQCSFCGDAWSKQLTLVAKDALAQEVDELTSRFPDTRLFYIGDKTFGQSREAVGNLLDVFRDRPGYRFIVQTHVMQVKEWIVEAMLELGVVAVELGFESADSQMLKRLNKLSRGLDDYTSKIRQLSDAGLKIVLNMMGGLDEETEAAHGQTVSWMRENESALWLFNLYNFVPYPLTPDFPRLRERIFNWDFADWREDAPVVYRPRHLSPEDSWDLFQEKIAAAHAIIRDPLPAAPASAVPGLSVTPAAQEN</sequence>
<evidence type="ECO:0000256" key="4">
    <source>
        <dbReference type="ARBA" id="ARBA00023004"/>
    </source>
</evidence>
<evidence type="ECO:0000256" key="1">
    <source>
        <dbReference type="ARBA" id="ARBA00001966"/>
    </source>
</evidence>
<dbReference type="InterPro" id="IPR051198">
    <property type="entry name" value="BchE-like"/>
</dbReference>
<dbReference type="SFLD" id="SFLDS00029">
    <property type="entry name" value="Radical_SAM"/>
    <property type="match status" value="1"/>
</dbReference>
<dbReference type="GO" id="GO:0005829">
    <property type="term" value="C:cytosol"/>
    <property type="evidence" value="ECO:0007669"/>
    <property type="project" value="TreeGrafter"/>
</dbReference>
<dbReference type="GO" id="GO:0003824">
    <property type="term" value="F:catalytic activity"/>
    <property type="evidence" value="ECO:0007669"/>
    <property type="project" value="InterPro"/>
</dbReference>
<dbReference type="CDD" id="cd01335">
    <property type="entry name" value="Radical_SAM"/>
    <property type="match status" value="1"/>
</dbReference>